<reference evidence="2 3" key="1">
    <citation type="journal article" date="2014" name="Genome Announc.">
        <title>Draft Genome Sequence of Streptomyces roseochromogenes subsp. oscitans DS 12.976, Producer of the Aminocoumarin Antibiotic Clorobiocin.</title>
        <authorList>
            <person name="Ruckert C."/>
            <person name="Kalinowski J."/>
            <person name="Heide L."/>
            <person name="Apel A.K."/>
        </authorList>
    </citation>
    <scope>NUCLEOTIDE SEQUENCE [LARGE SCALE GENOMIC DNA]</scope>
    <source>
        <strain evidence="2 3">DS 12.976</strain>
    </source>
</reference>
<keyword evidence="1" id="KW-0472">Membrane</keyword>
<name>V6KDS6_STRRC</name>
<evidence type="ECO:0000313" key="2">
    <source>
        <dbReference type="EMBL" id="EST29601.1"/>
    </source>
</evidence>
<dbReference type="AlphaFoldDB" id="V6KDS6"/>
<accession>V6KDS6</accession>
<feature type="transmembrane region" description="Helical" evidence="1">
    <location>
        <begin position="6"/>
        <end position="27"/>
    </location>
</feature>
<dbReference type="PATRIC" id="fig|1352936.5.peg.4175"/>
<evidence type="ECO:0000313" key="3">
    <source>
        <dbReference type="Proteomes" id="UP000017984"/>
    </source>
</evidence>
<organism evidence="2 3">
    <name type="scientific">Streptomyces roseochromogenus subsp. oscitans DS 12.976</name>
    <dbReference type="NCBI Taxonomy" id="1352936"/>
    <lineage>
        <taxon>Bacteria</taxon>
        <taxon>Bacillati</taxon>
        <taxon>Actinomycetota</taxon>
        <taxon>Actinomycetes</taxon>
        <taxon>Kitasatosporales</taxon>
        <taxon>Streptomycetaceae</taxon>
        <taxon>Streptomyces</taxon>
    </lineage>
</organism>
<dbReference type="STRING" id="1352936.M878_19930"/>
<keyword evidence="1" id="KW-0812">Transmembrane</keyword>
<sequence>MDPPPLHPFGGSALVMLLAGLGFAVGYGKQIGPVLGACLLQVAAVRVIGAAAVLLFAVLLFGVLPQGAMAAWGVAGAVLLIGWTGPALNAPRPILDLSPFAHLPKLPGGGMQ</sequence>
<feature type="transmembrane region" description="Helical" evidence="1">
    <location>
        <begin position="69"/>
        <end position="88"/>
    </location>
</feature>
<evidence type="ECO:0000256" key="1">
    <source>
        <dbReference type="SAM" id="Phobius"/>
    </source>
</evidence>
<dbReference type="HOGENOM" id="CLU_2144492_0_0_11"/>
<dbReference type="EMBL" id="AWQX01000174">
    <property type="protein sequence ID" value="EST29601.1"/>
    <property type="molecule type" value="Genomic_DNA"/>
</dbReference>
<keyword evidence="3" id="KW-1185">Reference proteome</keyword>
<gene>
    <name evidence="2" type="ORF">M878_19930</name>
</gene>
<proteinExistence type="predicted"/>
<protein>
    <submittedName>
        <fullName evidence="2">Uncharacterized protein</fullName>
    </submittedName>
</protein>
<keyword evidence="1" id="KW-1133">Transmembrane helix</keyword>
<comment type="caution">
    <text evidence="2">The sequence shown here is derived from an EMBL/GenBank/DDBJ whole genome shotgun (WGS) entry which is preliminary data.</text>
</comment>
<dbReference type="Proteomes" id="UP000017984">
    <property type="component" value="Chromosome"/>
</dbReference>
<feature type="transmembrane region" description="Helical" evidence="1">
    <location>
        <begin position="39"/>
        <end position="63"/>
    </location>
</feature>